<evidence type="ECO:0000256" key="3">
    <source>
        <dbReference type="ARBA" id="ARBA00022475"/>
    </source>
</evidence>
<dbReference type="PANTHER" id="PTHR10590:SF4">
    <property type="entry name" value="SOLUTE CARRIER FAMILY 28 MEMBER 3"/>
    <property type="match status" value="1"/>
</dbReference>
<sequence length="507" mass="55717">MSSKQDRNDAIVSADPDGPPTPRSTTAVYNESNADVRVNLDAVGEDVIDLSVDEKKARAADEGKDAAPAYAYGWCTHRIHVLQRRVHGALQRNVTLIKRVFLAVLALCFAVYFVFAVMHDADDSLLIILLTAFGVAIAIFSLVKRHLGGPINEAICMPMEKLFARPWWKYIRWTIYAVIVSAVLVFLAVDVINDMRRLTSVCGMLLLIFLVFITSKNPSRVNWRPVIWGLGLQFLLGVTILRWTAGYTFFNFLGMQVKVFLDYADEGSKFVFGEDTYMKHPMAFKVFPIVIYFSAVISILYHWGMMQSVVCKIAWLMQFTMGTTAIESLNAATNIFIGMAESCVVLRPFIYRLTKSELHAVMTGGFATVAGSYIALLVEVGASPQHLLSAAIMSAPAALAMAKLSFPETEESHTRTEQDVYMEKTPARNVMEAASNGAIAAVKVVSSVAANLIAILGLIAFLDAAISYLGSRVGFPQLNFQVMVIWGSSDGVIASLCDLGARGHHNM</sequence>
<keyword evidence="4 8" id="KW-0812">Transmembrane</keyword>
<comment type="subcellular location">
    <subcellularLocation>
        <location evidence="1">Cell membrane</location>
        <topology evidence="1">Multi-pass membrane protein</topology>
    </subcellularLocation>
</comment>
<dbReference type="InterPro" id="IPR002668">
    <property type="entry name" value="CNT_N_dom"/>
</dbReference>
<feature type="transmembrane region" description="Helical" evidence="8">
    <location>
        <begin position="315"/>
        <end position="340"/>
    </location>
</feature>
<gene>
    <name evidence="12" type="ORF">NP493_711g00003</name>
</gene>
<evidence type="ECO:0000256" key="5">
    <source>
        <dbReference type="ARBA" id="ARBA00022989"/>
    </source>
</evidence>
<evidence type="ECO:0008006" key="14">
    <source>
        <dbReference type="Google" id="ProtNLM"/>
    </source>
</evidence>
<feature type="transmembrane region" description="Helical" evidence="8">
    <location>
        <begin position="226"/>
        <end position="245"/>
    </location>
</feature>
<dbReference type="GO" id="GO:0005415">
    <property type="term" value="F:nucleoside:sodium symporter activity"/>
    <property type="evidence" value="ECO:0007669"/>
    <property type="project" value="TreeGrafter"/>
</dbReference>
<dbReference type="GO" id="GO:0005886">
    <property type="term" value="C:plasma membrane"/>
    <property type="evidence" value="ECO:0007669"/>
    <property type="project" value="UniProtKB-SubCell"/>
</dbReference>
<feature type="transmembrane region" description="Helical" evidence="8">
    <location>
        <begin position="195"/>
        <end position="214"/>
    </location>
</feature>
<dbReference type="InterPro" id="IPR011657">
    <property type="entry name" value="CNT_C_dom"/>
</dbReference>
<comment type="similarity">
    <text evidence="2">Belongs to the concentrative nucleoside transporter (CNT) (TC 2.A.41) family.</text>
</comment>
<keyword evidence="13" id="KW-1185">Reference proteome</keyword>
<evidence type="ECO:0000259" key="9">
    <source>
        <dbReference type="Pfam" id="PF01773"/>
    </source>
</evidence>
<dbReference type="InterPro" id="IPR011642">
    <property type="entry name" value="Gate_dom"/>
</dbReference>
<proteinExistence type="inferred from homology"/>
<keyword evidence="3" id="KW-1003">Cell membrane</keyword>
<feature type="domain" description="Concentrative nucleoside transporter C-terminal" evidence="10">
    <location>
        <begin position="386"/>
        <end position="484"/>
    </location>
</feature>
<evidence type="ECO:0000256" key="1">
    <source>
        <dbReference type="ARBA" id="ARBA00004651"/>
    </source>
</evidence>
<keyword evidence="6 8" id="KW-0472">Membrane</keyword>
<dbReference type="AlphaFoldDB" id="A0AAD9KQP1"/>
<evidence type="ECO:0000313" key="13">
    <source>
        <dbReference type="Proteomes" id="UP001209878"/>
    </source>
</evidence>
<feature type="region of interest" description="Disordered" evidence="7">
    <location>
        <begin position="1"/>
        <end position="28"/>
    </location>
</feature>
<feature type="transmembrane region" description="Helical" evidence="8">
    <location>
        <begin position="124"/>
        <end position="143"/>
    </location>
</feature>
<name>A0AAD9KQP1_RIDPI</name>
<accession>A0AAD9KQP1</accession>
<feature type="domain" description="Nucleoside transporter/FeoB GTPase Gate" evidence="11">
    <location>
        <begin position="283"/>
        <end position="380"/>
    </location>
</feature>
<dbReference type="EMBL" id="JAODUO010000710">
    <property type="protein sequence ID" value="KAK2175731.1"/>
    <property type="molecule type" value="Genomic_DNA"/>
</dbReference>
<dbReference type="InterPro" id="IPR008276">
    <property type="entry name" value="C_nuclsd_transpt"/>
</dbReference>
<dbReference type="Pfam" id="PF07662">
    <property type="entry name" value="Nucleos_tra2_C"/>
    <property type="match status" value="1"/>
</dbReference>
<feature type="transmembrane region" description="Helical" evidence="8">
    <location>
        <begin position="360"/>
        <end position="380"/>
    </location>
</feature>
<dbReference type="Pfam" id="PF01773">
    <property type="entry name" value="Nucleos_tra2_N"/>
    <property type="match status" value="1"/>
</dbReference>
<dbReference type="Pfam" id="PF07670">
    <property type="entry name" value="Gate"/>
    <property type="match status" value="1"/>
</dbReference>
<feature type="transmembrane region" description="Helical" evidence="8">
    <location>
        <begin position="100"/>
        <end position="118"/>
    </location>
</feature>
<evidence type="ECO:0000256" key="6">
    <source>
        <dbReference type="ARBA" id="ARBA00023136"/>
    </source>
</evidence>
<feature type="domain" description="Concentrative nucleoside transporter N-terminal" evidence="9">
    <location>
        <begin position="202"/>
        <end position="274"/>
    </location>
</feature>
<evidence type="ECO:0000256" key="8">
    <source>
        <dbReference type="SAM" id="Phobius"/>
    </source>
</evidence>
<comment type="caution">
    <text evidence="12">The sequence shown here is derived from an EMBL/GenBank/DDBJ whole genome shotgun (WGS) entry which is preliminary data.</text>
</comment>
<protein>
    <recommendedName>
        <fullName evidence="14">Solute carrier family 28 member 3</fullName>
    </recommendedName>
</protein>
<evidence type="ECO:0000256" key="4">
    <source>
        <dbReference type="ARBA" id="ARBA00022692"/>
    </source>
</evidence>
<reference evidence="12" key="1">
    <citation type="journal article" date="2023" name="Mol. Biol. Evol.">
        <title>Third-Generation Sequencing Reveals the Adaptive Role of the Epigenome in Three Deep-Sea Polychaetes.</title>
        <authorList>
            <person name="Perez M."/>
            <person name="Aroh O."/>
            <person name="Sun Y."/>
            <person name="Lan Y."/>
            <person name="Juniper S.K."/>
            <person name="Young C.R."/>
            <person name="Angers B."/>
            <person name="Qian P.Y."/>
        </authorList>
    </citation>
    <scope>NUCLEOTIDE SEQUENCE</scope>
    <source>
        <strain evidence="12">R07B-5</strain>
    </source>
</reference>
<evidence type="ECO:0000256" key="2">
    <source>
        <dbReference type="ARBA" id="ARBA00009033"/>
    </source>
</evidence>
<organism evidence="12 13">
    <name type="scientific">Ridgeia piscesae</name>
    <name type="common">Tubeworm</name>
    <dbReference type="NCBI Taxonomy" id="27915"/>
    <lineage>
        <taxon>Eukaryota</taxon>
        <taxon>Metazoa</taxon>
        <taxon>Spiralia</taxon>
        <taxon>Lophotrochozoa</taxon>
        <taxon>Annelida</taxon>
        <taxon>Polychaeta</taxon>
        <taxon>Sedentaria</taxon>
        <taxon>Canalipalpata</taxon>
        <taxon>Sabellida</taxon>
        <taxon>Siboglinidae</taxon>
        <taxon>Ridgeia</taxon>
    </lineage>
</organism>
<dbReference type="PANTHER" id="PTHR10590">
    <property type="entry name" value="SODIUM/NUCLEOSIDE COTRANSPORTER"/>
    <property type="match status" value="1"/>
</dbReference>
<feature type="transmembrane region" description="Helical" evidence="8">
    <location>
        <begin position="170"/>
        <end position="189"/>
    </location>
</feature>
<feature type="transmembrane region" description="Helical" evidence="8">
    <location>
        <begin position="438"/>
        <end position="462"/>
    </location>
</feature>
<dbReference type="Proteomes" id="UP001209878">
    <property type="component" value="Unassembled WGS sequence"/>
</dbReference>
<evidence type="ECO:0000259" key="10">
    <source>
        <dbReference type="Pfam" id="PF07662"/>
    </source>
</evidence>
<keyword evidence="5 8" id="KW-1133">Transmembrane helix</keyword>
<evidence type="ECO:0000313" key="12">
    <source>
        <dbReference type="EMBL" id="KAK2175731.1"/>
    </source>
</evidence>
<feature type="transmembrane region" description="Helical" evidence="8">
    <location>
        <begin position="282"/>
        <end position="303"/>
    </location>
</feature>
<evidence type="ECO:0000256" key="7">
    <source>
        <dbReference type="SAM" id="MobiDB-lite"/>
    </source>
</evidence>
<evidence type="ECO:0000259" key="11">
    <source>
        <dbReference type="Pfam" id="PF07670"/>
    </source>
</evidence>